<proteinExistence type="predicted"/>
<dbReference type="EMBL" id="NIVC01000455">
    <property type="protein sequence ID" value="PAA82745.1"/>
    <property type="molecule type" value="Genomic_DNA"/>
</dbReference>
<sequence length="477" mass="50735">PPPPSALHPPFVRPIGFAAARPPRFHQNFVSNNPRFQPRQQHPRLHHRPPWPVGRLPDADEDAAKAIGVYQNGRTAPTPQPPFSASLTQPGVGRADGIGAFQFRMPPPPDQTPALRQRRSSSDLADSVPPSKVARQRNDDDVEDGSTPGVSFDDLVGQDELHDEEEPGGQGKDEEPHPDAWAGQAETLLSSRYCRVLQLASVEPGAARIRGAAAVTAEPDAGLLGQLAGFITQQEPPVVHFYSCDYCSFCTEYDGQAAVKLTHEHLSAAGHDSASRYGRTEDGRVAVANPGQLVAPSRSRRAAESNRLAIVCPSCLLQFDSKFACGLHHLLHHGGQLACYTVLPVLASRQVSFTPPTCANPAAASSVWPTSCTAIGPAAPPAAPSPAQLPISGLCWCGWPVRTAGCSLRLCCRLPSLPISPLLGKPQAPCSQLASTSLLCTPSEAPAATRRCCTCGRPSSASVPVRRLELASSLCRR</sequence>
<organism evidence="2 3">
    <name type="scientific">Macrostomum lignano</name>
    <dbReference type="NCBI Taxonomy" id="282301"/>
    <lineage>
        <taxon>Eukaryota</taxon>
        <taxon>Metazoa</taxon>
        <taxon>Spiralia</taxon>
        <taxon>Lophotrochozoa</taxon>
        <taxon>Platyhelminthes</taxon>
        <taxon>Rhabditophora</taxon>
        <taxon>Macrostomorpha</taxon>
        <taxon>Macrostomida</taxon>
        <taxon>Macrostomidae</taxon>
        <taxon>Macrostomum</taxon>
    </lineage>
</organism>
<accession>A0A267G9M0</accession>
<feature type="non-terminal residue" evidence="2">
    <location>
        <position position="1"/>
    </location>
</feature>
<evidence type="ECO:0000313" key="2">
    <source>
        <dbReference type="EMBL" id="PAA82745.1"/>
    </source>
</evidence>
<dbReference type="Proteomes" id="UP000215902">
    <property type="component" value="Unassembled WGS sequence"/>
</dbReference>
<dbReference type="AlphaFoldDB" id="A0A267G9M0"/>
<feature type="region of interest" description="Disordered" evidence="1">
    <location>
        <begin position="23"/>
        <end position="179"/>
    </location>
</feature>
<name>A0A267G9M0_9PLAT</name>
<keyword evidence="3" id="KW-1185">Reference proteome</keyword>
<feature type="compositionally biased region" description="Polar residues" evidence="1">
    <location>
        <begin position="72"/>
        <end position="89"/>
    </location>
</feature>
<reference evidence="2 3" key="1">
    <citation type="submission" date="2017-06" db="EMBL/GenBank/DDBJ databases">
        <title>A platform for efficient transgenesis in Macrostomum lignano, a flatworm model organism for stem cell research.</title>
        <authorList>
            <person name="Berezikov E."/>
        </authorList>
    </citation>
    <scope>NUCLEOTIDE SEQUENCE [LARGE SCALE GENOMIC DNA]</scope>
    <source>
        <strain evidence="2">DV1</strain>
        <tissue evidence="2">Whole organism</tissue>
    </source>
</reference>
<evidence type="ECO:0000313" key="3">
    <source>
        <dbReference type="Proteomes" id="UP000215902"/>
    </source>
</evidence>
<protein>
    <submittedName>
        <fullName evidence="2">Uncharacterized protein</fullName>
    </submittedName>
</protein>
<gene>
    <name evidence="2" type="ORF">BOX15_Mlig013296g1</name>
</gene>
<feature type="compositionally biased region" description="Polar residues" evidence="1">
    <location>
        <begin position="28"/>
        <end position="40"/>
    </location>
</feature>
<comment type="caution">
    <text evidence="2">The sequence shown here is derived from an EMBL/GenBank/DDBJ whole genome shotgun (WGS) entry which is preliminary data.</text>
</comment>
<evidence type="ECO:0000256" key="1">
    <source>
        <dbReference type="SAM" id="MobiDB-lite"/>
    </source>
</evidence>